<dbReference type="InterPro" id="IPR055313">
    <property type="entry name" value="Temptin-like"/>
</dbReference>
<feature type="signal peptide" evidence="2">
    <location>
        <begin position="1"/>
        <end position="27"/>
    </location>
</feature>
<dbReference type="EnsemblProtists" id="Phyra80204">
    <property type="protein sequence ID" value="Phyra80204"/>
    <property type="gene ID" value="Phyra80204"/>
</dbReference>
<dbReference type="VEuPathDB" id="FungiDB:KRP22_13311"/>
<keyword evidence="2" id="KW-0732">Signal</keyword>
<dbReference type="EMBL" id="DS566044">
    <property type="status" value="NOT_ANNOTATED_CDS"/>
    <property type="molecule type" value="Genomic_DNA"/>
</dbReference>
<feature type="domain" description="Temptin Cys/Cys disulfide" evidence="3">
    <location>
        <begin position="26"/>
        <end position="118"/>
    </location>
</feature>
<dbReference type="Pfam" id="PF24784">
    <property type="entry name" value="Temptin_C"/>
    <property type="match status" value="1"/>
</dbReference>
<dbReference type="PANTHER" id="PTHR34737">
    <property type="entry name" value="EF-HAND DOMAIN-CONTAINING PROTEIN"/>
    <property type="match status" value="1"/>
</dbReference>
<sequence length="301" mass="29470">MKITTVSTAQLATALALAALLASEADASKKFVKMLPNGGNVPDTPAIGHPDGTGKSAATNAFGDAFSEAGNKWTKELCEADTDGDGQTNGQELGDPCCEWDMSTNPVVQWTTGVSHPDDASKTSDPTLWANLCGASTTESTTTTDSSATAASTGSEGASNGSGATSAPSETSETSETSTQSPATSSEGAAGSSSNTESGDSGSSHMHSASMSSSNSFNSSATGSTSTSGSSSSDVEVGSPSSSSESSRNTIRGTSSASSATPSASTPSTSSSSSSTSGASVAKPLFATAAGVFAVAMTFFA</sequence>
<feature type="region of interest" description="Disordered" evidence="1">
    <location>
        <begin position="136"/>
        <end position="280"/>
    </location>
</feature>
<dbReference type="HOGENOM" id="CLU_079777_1_0_1"/>
<dbReference type="VEuPathDB" id="FungiDB:KRP23_10506"/>
<keyword evidence="5" id="KW-1185">Reference proteome</keyword>
<evidence type="ECO:0000256" key="1">
    <source>
        <dbReference type="SAM" id="MobiDB-lite"/>
    </source>
</evidence>
<evidence type="ECO:0000259" key="3">
    <source>
        <dbReference type="Pfam" id="PF24784"/>
    </source>
</evidence>
<feature type="chain" id="PRO_5003585985" description="Temptin Cys/Cys disulfide domain-containing protein" evidence="2">
    <location>
        <begin position="28"/>
        <end position="301"/>
    </location>
</feature>
<organism evidence="4 5">
    <name type="scientific">Phytophthora ramorum</name>
    <name type="common">Sudden oak death agent</name>
    <dbReference type="NCBI Taxonomy" id="164328"/>
    <lineage>
        <taxon>Eukaryota</taxon>
        <taxon>Sar</taxon>
        <taxon>Stramenopiles</taxon>
        <taxon>Oomycota</taxon>
        <taxon>Peronosporomycetes</taxon>
        <taxon>Peronosporales</taxon>
        <taxon>Peronosporaceae</taxon>
        <taxon>Phytophthora</taxon>
    </lineage>
</organism>
<evidence type="ECO:0000256" key="2">
    <source>
        <dbReference type="SAM" id="SignalP"/>
    </source>
</evidence>
<dbReference type="Proteomes" id="UP000005238">
    <property type="component" value="Unassembled WGS sequence"/>
</dbReference>
<dbReference type="OMA" id="CEWDMST"/>
<dbReference type="OrthoDB" id="129121at2759"/>
<protein>
    <recommendedName>
        <fullName evidence="3">Temptin Cys/Cys disulfide domain-containing protein</fullName>
    </recommendedName>
</protein>
<evidence type="ECO:0000313" key="5">
    <source>
        <dbReference type="Proteomes" id="UP000005238"/>
    </source>
</evidence>
<dbReference type="STRING" id="164328.H3GT10"/>
<dbReference type="GeneID" id="94216688"/>
<reference evidence="4" key="2">
    <citation type="submission" date="2015-06" db="UniProtKB">
        <authorList>
            <consortium name="EnsemblProtists"/>
        </authorList>
    </citation>
    <scope>IDENTIFICATION</scope>
    <source>
        <strain evidence="4">Pr102</strain>
    </source>
</reference>
<dbReference type="InParanoid" id="H3GT10"/>
<dbReference type="RefSeq" id="XP_067741254.1">
    <property type="nucleotide sequence ID" value="XM_067880964.1"/>
</dbReference>
<dbReference type="eggNOG" id="ENOG502RFT1">
    <property type="taxonomic scope" value="Eukaryota"/>
</dbReference>
<dbReference type="PANTHER" id="PTHR34737:SF2">
    <property type="entry name" value="EF-HAND DOMAIN-CONTAINING PROTEIN"/>
    <property type="match status" value="1"/>
</dbReference>
<proteinExistence type="predicted"/>
<dbReference type="AlphaFoldDB" id="H3GT10"/>
<evidence type="ECO:0000313" key="4">
    <source>
        <dbReference type="EnsemblProtists" id="Phyra80204"/>
    </source>
</evidence>
<dbReference type="InterPro" id="IPR057626">
    <property type="entry name" value="S-S_Temptin"/>
</dbReference>
<reference evidence="5" key="1">
    <citation type="journal article" date="2006" name="Science">
        <title>Phytophthora genome sequences uncover evolutionary origins and mechanisms of pathogenesis.</title>
        <authorList>
            <person name="Tyler B.M."/>
            <person name="Tripathy S."/>
            <person name="Zhang X."/>
            <person name="Dehal P."/>
            <person name="Jiang R.H."/>
            <person name="Aerts A."/>
            <person name="Arredondo F.D."/>
            <person name="Baxter L."/>
            <person name="Bensasson D."/>
            <person name="Beynon J.L."/>
            <person name="Chapman J."/>
            <person name="Damasceno C.M."/>
            <person name="Dorrance A.E."/>
            <person name="Dou D."/>
            <person name="Dickerman A.W."/>
            <person name="Dubchak I.L."/>
            <person name="Garbelotto M."/>
            <person name="Gijzen M."/>
            <person name="Gordon S.G."/>
            <person name="Govers F."/>
            <person name="Grunwald N.J."/>
            <person name="Huang W."/>
            <person name="Ivors K.L."/>
            <person name="Jones R.W."/>
            <person name="Kamoun S."/>
            <person name="Krampis K."/>
            <person name="Lamour K.H."/>
            <person name="Lee M.K."/>
            <person name="McDonald W.H."/>
            <person name="Medina M."/>
            <person name="Meijer H.J."/>
            <person name="Nordberg E.K."/>
            <person name="Maclean D.J."/>
            <person name="Ospina-Giraldo M.D."/>
            <person name="Morris P.F."/>
            <person name="Phuntumart V."/>
            <person name="Putnam N.H."/>
            <person name="Rash S."/>
            <person name="Rose J.K."/>
            <person name="Sakihama Y."/>
            <person name="Salamov A.A."/>
            <person name="Savidor A."/>
            <person name="Scheuring C.F."/>
            <person name="Smith B.M."/>
            <person name="Sobral B.W."/>
            <person name="Terry A."/>
            <person name="Torto-Alalibo T.A."/>
            <person name="Win J."/>
            <person name="Xu Z."/>
            <person name="Zhang H."/>
            <person name="Grigoriev I.V."/>
            <person name="Rokhsar D.S."/>
            <person name="Boore J.L."/>
        </authorList>
    </citation>
    <scope>NUCLEOTIDE SEQUENCE [LARGE SCALE GENOMIC DNA]</scope>
    <source>
        <strain evidence="5">Pr102</strain>
    </source>
</reference>
<name>H3GT10_PHYRM</name>
<accession>H3GT10</accession>